<dbReference type="GO" id="GO:0005576">
    <property type="term" value="C:extracellular region"/>
    <property type="evidence" value="ECO:0007669"/>
    <property type="project" value="UniProtKB-SubCell"/>
</dbReference>
<comment type="similarity">
    <text evidence="4 14">Belongs to the LRR-containing bacterial E3 ligase family.</text>
</comment>
<gene>
    <name evidence="17" type="ORF">KX325_20535</name>
</gene>
<dbReference type="Gene3D" id="3.30.2440.10">
    <property type="entry name" value="Secreted effector protein SifA"/>
    <property type="match status" value="1"/>
</dbReference>
<dbReference type="EC" id="2.3.2.27" evidence="5"/>
<keyword evidence="7" id="KW-0433">Leucine-rich repeat</keyword>
<comment type="catalytic activity">
    <reaction evidence="1">
        <text>S-ubiquitinyl-[E2 ubiquitin-conjugating enzyme]-L-cysteine + [acceptor protein]-L-lysine = [E2 ubiquitin-conjugating enzyme]-L-cysteine + N(6)-ubiquitinyl-[acceptor protein]-L-lysine.</text>
        <dbReference type="EC" id="2.3.2.27"/>
    </reaction>
</comment>
<reference evidence="17" key="1">
    <citation type="submission" date="2021-07" db="EMBL/GenBank/DDBJ databases">
        <title>Whole-Genome Sequences of non-enterica strains of Salmonella enterica isolated from poultry houses.</title>
        <authorList>
            <person name="Lamas A."/>
            <person name="Regal P."/>
            <person name="Miranda J.M."/>
            <person name="Vazquez B."/>
            <person name="Cepeda A."/>
            <person name="Franco C.M."/>
        </authorList>
    </citation>
    <scope>NUCLEOTIDE SEQUENCE</scope>
    <source>
        <strain evidence="17">LHICA_AZ23</strain>
    </source>
</reference>
<evidence type="ECO:0000256" key="9">
    <source>
        <dbReference type="ARBA" id="ARBA00022737"/>
    </source>
</evidence>
<dbReference type="PANTHER" id="PTHR47114:SF2">
    <property type="entry name" value="OLIGODENDROCYTE-MYELIN GLYCOPROTEIN"/>
    <property type="match status" value="1"/>
</dbReference>
<evidence type="ECO:0000256" key="3">
    <source>
        <dbReference type="ARBA" id="ARBA00004613"/>
    </source>
</evidence>
<name>A0A8F7R3U5_SALER</name>
<dbReference type="AlphaFoldDB" id="A0A8F7R3U5"/>
<dbReference type="SUPFAM" id="SSF52058">
    <property type="entry name" value="L domain-like"/>
    <property type="match status" value="1"/>
</dbReference>
<comment type="subcellular location">
    <subcellularLocation>
        <location evidence="2">Host cytoplasm</location>
    </subcellularLocation>
    <subcellularLocation>
        <location evidence="3">Secreted</location>
    </subcellularLocation>
</comment>
<comment type="PTM">
    <text evidence="14">Ubiquitinated in the presence of host E1 ubiquitin-activating enzyme, E2 ubiquitin-conjugating enzyme and ubiquitin.</text>
</comment>
<accession>A0A8F7R3U5</accession>
<dbReference type="FunFam" id="1.20.58.360:FF:000001">
    <property type="entry name" value="Probable E3 ubiquitin-protein ligase ipaH7.8"/>
    <property type="match status" value="1"/>
</dbReference>
<dbReference type="InterPro" id="IPR032675">
    <property type="entry name" value="LRR_dom_sf"/>
</dbReference>
<evidence type="ECO:0000256" key="10">
    <source>
        <dbReference type="ARBA" id="ARBA00022786"/>
    </source>
</evidence>
<evidence type="ECO:0000256" key="15">
    <source>
        <dbReference type="SAM" id="MobiDB-lite"/>
    </source>
</evidence>
<dbReference type="InterPro" id="IPR029487">
    <property type="entry name" value="NEL_dom"/>
</dbReference>
<protein>
    <recommendedName>
        <fullName evidence="5">RING-type E3 ubiquitin transferase</fullName>
        <ecNumber evidence="5">2.3.2.27</ecNumber>
    </recommendedName>
</protein>
<evidence type="ECO:0000256" key="2">
    <source>
        <dbReference type="ARBA" id="ARBA00004192"/>
    </source>
</evidence>
<organism evidence="17">
    <name type="scientific">Salmonella enterica subsp. arizonae</name>
    <dbReference type="NCBI Taxonomy" id="59203"/>
    <lineage>
        <taxon>Bacteria</taxon>
        <taxon>Pseudomonadati</taxon>
        <taxon>Pseudomonadota</taxon>
        <taxon>Gammaproteobacteria</taxon>
        <taxon>Enterobacterales</taxon>
        <taxon>Enterobacteriaceae</taxon>
        <taxon>Salmonella</taxon>
    </lineage>
</organism>
<dbReference type="GO" id="GO:0016567">
    <property type="term" value="P:protein ubiquitination"/>
    <property type="evidence" value="ECO:0007669"/>
    <property type="project" value="InterPro"/>
</dbReference>
<dbReference type="EMBL" id="CP079713">
    <property type="protein sequence ID" value="QXW49308.1"/>
    <property type="molecule type" value="Genomic_DNA"/>
</dbReference>
<keyword evidence="11 14" id="KW-0832">Ubl conjugation</keyword>
<dbReference type="Gene3D" id="1.20.1270.130">
    <property type="entry name" value="Shigella T3SS effector IpaH domain"/>
    <property type="match status" value="1"/>
</dbReference>
<evidence type="ECO:0000313" key="17">
    <source>
        <dbReference type="EMBL" id="QXW49308.1"/>
    </source>
</evidence>
<evidence type="ECO:0000256" key="13">
    <source>
        <dbReference type="ARBA" id="ARBA00023200"/>
    </source>
</evidence>
<dbReference type="Gene3D" id="1.20.58.90">
    <property type="match status" value="1"/>
</dbReference>
<feature type="domain" description="NEL" evidence="16">
    <location>
        <begin position="391"/>
        <end position="687"/>
    </location>
</feature>
<evidence type="ECO:0000259" key="16">
    <source>
        <dbReference type="PROSITE" id="PS52053"/>
    </source>
</evidence>
<evidence type="ECO:0000256" key="4">
    <source>
        <dbReference type="ARBA" id="ARBA00009868"/>
    </source>
</evidence>
<keyword evidence="10 14" id="KW-0833">Ubl conjugation pathway</keyword>
<evidence type="ECO:0000256" key="7">
    <source>
        <dbReference type="ARBA" id="ARBA00022614"/>
    </source>
</evidence>
<dbReference type="SMART" id="SM00364">
    <property type="entry name" value="LRR_BAC"/>
    <property type="match status" value="6"/>
</dbReference>
<dbReference type="InterPro" id="IPR051071">
    <property type="entry name" value="LRR-bact_E3_ubiq_ligases"/>
</dbReference>
<keyword evidence="13 14" id="KW-1035">Host cytoplasm</keyword>
<evidence type="ECO:0000256" key="8">
    <source>
        <dbReference type="ARBA" id="ARBA00022679"/>
    </source>
</evidence>
<keyword evidence="12" id="KW-0843">Virulence</keyword>
<dbReference type="Pfam" id="PF14496">
    <property type="entry name" value="NEL"/>
    <property type="match status" value="1"/>
</dbReference>
<feature type="active site" description="Glycyl thioester intermediate" evidence="14">
    <location>
        <position position="477"/>
    </location>
</feature>
<evidence type="ECO:0000256" key="12">
    <source>
        <dbReference type="ARBA" id="ARBA00023026"/>
    </source>
</evidence>
<dbReference type="PANTHER" id="PTHR47114">
    <property type="match status" value="1"/>
</dbReference>
<dbReference type="PROSITE" id="PS52053">
    <property type="entry name" value="NEL"/>
    <property type="match status" value="1"/>
</dbReference>
<sequence length="687" mass="76551">MPFYVGSGCRPATISNHRIYLIARFDTPPEMSSWEKSKAFFCSTHQTEALECIRKICHPPAGTTREDVVSRFEQLRMLAYAGCEENIHSGLHGENHYCIMDEDNQEILSVTLDDAGNYTVNCQEYSETYRLTMETEPGEEYTEHAEGASGTSRLPATTAPQTAAEYYAVWSAWQRAAPEGEARGRAAAVKKMRDCLKNGNPVLCLERAGLTTLPDHLPPHITILFIPGNNLTSLPALPSGLRELSVSYNQLTSLPPLPSGLWKLSVFNNQLASLPPLPSGLQTLWAYRNQLPSLPALPPGLRDLSVSHNQLASLPELPSELRALRVSHNQLASLPESITGLSSEATVDLEGNPLSERTLQTLRDITSAPDYSGPRIRFDMAGPSVPREARALHLAVADWLTPEREGEPDPADSWHASGQEDNAAAFSLFLDRLRETENFEKDAGFKAQISSWLALLAEDDVLRAKTFAMATEATSSCQDRITLALHHMKNVQLVHNAEKGVYDNNLPGLVSTGREMFRMEMLERIAREKARTLAFVDEIEVYLAYQNKLKKPLGLTSVTAKMRFFGVSGVTASDLRSAERQVKAAEKREFSEWILQWGPLHSVLERKEPERFNALREKQISDYEHTYQMLSDTELKPSGLVGNTDAECTIGVRAMESAKKEFLNGLRPLVEEMLGSYLKVKARRRLN</sequence>
<proteinExistence type="inferred from homology"/>
<dbReference type="PROSITE" id="PS51450">
    <property type="entry name" value="LRR"/>
    <property type="match status" value="2"/>
</dbReference>
<dbReference type="InterPro" id="IPR001611">
    <property type="entry name" value="Leu-rich_rpt"/>
</dbReference>
<keyword evidence="6 14" id="KW-0964">Secreted</keyword>
<dbReference type="Gene3D" id="1.20.58.360">
    <property type="entry name" value="Shigella T3SS effector IpaH defines"/>
    <property type="match status" value="1"/>
</dbReference>
<evidence type="ECO:0000256" key="14">
    <source>
        <dbReference type="PROSITE-ProRule" id="PRU01398"/>
    </source>
</evidence>
<evidence type="ECO:0000256" key="11">
    <source>
        <dbReference type="ARBA" id="ARBA00022843"/>
    </source>
</evidence>
<dbReference type="GO" id="GO:0061630">
    <property type="term" value="F:ubiquitin protein ligase activity"/>
    <property type="evidence" value="ECO:0007669"/>
    <property type="project" value="UniProtKB-EC"/>
</dbReference>
<feature type="region of interest" description="Disordered" evidence="15">
    <location>
        <begin position="135"/>
        <end position="156"/>
    </location>
</feature>
<evidence type="ECO:0000256" key="6">
    <source>
        <dbReference type="ARBA" id="ARBA00022525"/>
    </source>
</evidence>
<evidence type="ECO:0000256" key="5">
    <source>
        <dbReference type="ARBA" id="ARBA00012483"/>
    </source>
</evidence>
<evidence type="ECO:0000256" key="1">
    <source>
        <dbReference type="ARBA" id="ARBA00000900"/>
    </source>
</evidence>
<keyword evidence="8 14" id="KW-0808">Transferase</keyword>
<dbReference type="Gene3D" id="3.80.10.10">
    <property type="entry name" value="Ribonuclease Inhibitor"/>
    <property type="match status" value="1"/>
</dbReference>
<dbReference type="GO" id="GO:0030430">
    <property type="term" value="C:host cell cytoplasm"/>
    <property type="evidence" value="ECO:0007669"/>
    <property type="project" value="UniProtKB-SubCell"/>
</dbReference>
<keyword evidence="9" id="KW-0677">Repeat</keyword>